<sequence>MSGSLKDKIMEFRNLATEDERYELADGEKRVAFERSIKQNELQLYRNQMQQNPPGLFEATRLKEMKRQECMFLANLKKEDSKAKLRLEVKESEEEIAKSLREQSDVQENTYRKRLQLRNSEPELRMLADQIRNRINGHILATQIENRRRQRLKNLEEEFSLEREMVEADRLAEQQDIEKRSRFLEQMRDDMIRAMAEQRSGDTPRHRAELADKEESRRLIEDIVAEENERIKAEQEAKRHKREKLNKEYLEFIASHQDRRDGRAEAEGALLKELEKQRKILDSRRDEEIRRRVASVNKRIEAQEAVGAYTSALREAKEHQLTDYLDANETIAVAMDALYDYNRDEKHFEKKVQSAKEKREELDRLTEYKQRVKEKELEEERELERRNAEAWEKEKERIEAEQLEKKRRVREGIMEHMEKRRQILAEEARKQQEEDEQLKRYQKQRDARVETERKAMLTEYADYLDYFVKCEPKSEVGNDQKQKRTIN</sequence>
<evidence type="ECO:0000256" key="1">
    <source>
        <dbReference type="SAM" id="Coils"/>
    </source>
</evidence>
<feature type="region of interest" description="Disordered" evidence="2">
    <location>
        <begin position="423"/>
        <end position="450"/>
    </location>
</feature>
<feature type="coiled-coil region" evidence="1">
    <location>
        <begin position="73"/>
        <end position="109"/>
    </location>
</feature>
<comment type="caution">
    <text evidence="3">The sequence shown here is derived from an EMBL/GenBank/DDBJ whole genome shotgun (WGS) entry which is preliminary data.</text>
</comment>
<gene>
    <name evidence="3" type="ORF">CRM22_005933</name>
</gene>
<protein>
    <recommendedName>
        <fullName evidence="5">Meiosis-specific nuclear structural protein 1</fullName>
    </recommendedName>
</protein>
<evidence type="ECO:0008006" key="5">
    <source>
        <dbReference type="Google" id="ProtNLM"/>
    </source>
</evidence>
<keyword evidence="4" id="KW-1185">Reference proteome</keyword>
<name>A0A4S2LQ70_OPIFE</name>
<accession>A0A4S2LQ70</accession>
<reference evidence="3 4" key="1">
    <citation type="journal article" date="2019" name="BMC Genomics">
        <title>New insights from Opisthorchis felineus genome: update on genomics of the epidemiologically important liver flukes.</title>
        <authorList>
            <person name="Ershov N.I."/>
            <person name="Mordvinov V.A."/>
            <person name="Prokhortchouk E.B."/>
            <person name="Pakharukova M.Y."/>
            <person name="Gunbin K.V."/>
            <person name="Ustyantsev K."/>
            <person name="Genaev M.A."/>
            <person name="Blinov A.G."/>
            <person name="Mazur A."/>
            <person name="Boulygina E."/>
            <person name="Tsygankova S."/>
            <person name="Khrameeva E."/>
            <person name="Chekanov N."/>
            <person name="Fan G."/>
            <person name="Xiao A."/>
            <person name="Zhang H."/>
            <person name="Xu X."/>
            <person name="Yang H."/>
            <person name="Solovyev V."/>
            <person name="Lee S.M."/>
            <person name="Liu X."/>
            <person name="Afonnikov D.A."/>
            <person name="Skryabin K.G."/>
        </authorList>
    </citation>
    <scope>NUCLEOTIDE SEQUENCE [LARGE SCALE GENOMIC DNA]</scope>
    <source>
        <strain evidence="3">AK-0245</strain>
        <tissue evidence="3">Whole organism</tissue>
    </source>
</reference>
<evidence type="ECO:0000313" key="4">
    <source>
        <dbReference type="Proteomes" id="UP000308267"/>
    </source>
</evidence>
<proteinExistence type="predicted"/>
<dbReference type="STRING" id="147828.A0A4S2LQ70"/>
<evidence type="ECO:0000313" key="3">
    <source>
        <dbReference type="EMBL" id="TGZ65316.1"/>
    </source>
</evidence>
<dbReference type="EMBL" id="SJOL01006491">
    <property type="protein sequence ID" value="TGZ65316.1"/>
    <property type="molecule type" value="Genomic_DNA"/>
</dbReference>
<feature type="coiled-coil region" evidence="1">
    <location>
        <begin position="216"/>
        <end position="291"/>
    </location>
</feature>
<dbReference type="Proteomes" id="UP000308267">
    <property type="component" value="Unassembled WGS sequence"/>
</dbReference>
<organism evidence="3 4">
    <name type="scientific">Opisthorchis felineus</name>
    <dbReference type="NCBI Taxonomy" id="147828"/>
    <lineage>
        <taxon>Eukaryota</taxon>
        <taxon>Metazoa</taxon>
        <taxon>Spiralia</taxon>
        <taxon>Lophotrochozoa</taxon>
        <taxon>Platyhelminthes</taxon>
        <taxon>Trematoda</taxon>
        <taxon>Digenea</taxon>
        <taxon>Opisthorchiida</taxon>
        <taxon>Opisthorchiata</taxon>
        <taxon>Opisthorchiidae</taxon>
        <taxon>Opisthorchis</taxon>
    </lineage>
</organism>
<dbReference type="AlphaFoldDB" id="A0A4S2LQ70"/>
<dbReference type="OrthoDB" id="6258198at2759"/>
<keyword evidence="1" id="KW-0175">Coiled coil</keyword>
<evidence type="ECO:0000256" key="2">
    <source>
        <dbReference type="SAM" id="MobiDB-lite"/>
    </source>
</evidence>